<dbReference type="OMA" id="ARRMHYG"/>
<proteinExistence type="predicted"/>
<dbReference type="RefSeq" id="WP_012225516.1">
    <property type="nucleotide sequence ID" value="NZ_JABEQG010000014.1"/>
</dbReference>
<accession>A0A7W4FFC9</accession>
<dbReference type="AlphaFoldDB" id="A0A7W4FFC9"/>
<comment type="caution">
    <text evidence="2">The sequence shown here is derived from an EMBL/GenBank/DDBJ whole genome shotgun (WGS) entry which is preliminary data.</text>
</comment>
<evidence type="ECO:0000256" key="1">
    <source>
        <dbReference type="SAM" id="MobiDB-lite"/>
    </source>
</evidence>
<organism evidence="2 3">
    <name type="scientific">Gluconacetobacter diazotrophicus</name>
    <name type="common">Acetobacter diazotrophicus</name>
    <dbReference type="NCBI Taxonomy" id="33996"/>
    <lineage>
        <taxon>Bacteria</taxon>
        <taxon>Pseudomonadati</taxon>
        <taxon>Pseudomonadota</taxon>
        <taxon>Alphaproteobacteria</taxon>
        <taxon>Acetobacterales</taxon>
        <taxon>Acetobacteraceae</taxon>
        <taxon>Gluconacetobacter</taxon>
    </lineage>
</organism>
<evidence type="ECO:0000313" key="2">
    <source>
        <dbReference type="EMBL" id="MBB2156479.1"/>
    </source>
</evidence>
<gene>
    <name evidence="2" type="ORF">HLH33_09185</name>
</gene>
<dbReference type="InterPro" id="IPR009562">
    <property type="entry name" value="DUF1178"/>
</dbReference>
<feature type="compositionally biased region" description="Low complexity" evidence="1">
    <location>
        <begin position="74"/>
        <end position="83"/>
    </location>
</feature>
<sequence length="168" mass="18265">MIRYLLRCDAGHEFDGWFPGSAAFDDQVRRDLLSCPQCGTTDVGRALMAPAVRTRPARPPVTQPAGQQVVREQPAAAPAAHMPAGPPPSVQGAGVPAALTAALQTLRRHVEQQCEDVGDRFAEEALKIHHGEAEERGIYGHASDEDYHRLTDEGVEIVTIPWVRRADS</sequence>
<reference evidence="2 3" key="1">
    <citation type="submission" date="2020-04" db="EMBL/GenBank/DDBJ databases">
        <title>Description of novel Gluconacetobacter.</title>
        <authorList>
            <person name="Sombolestani A."/>
        </authorList>
    </citation>
    <scope>NUCLEOTIDE SEQUENCE [LARGE SCALE GENOMIC DNA]</scope>
    <source>
        <strain evidence="2 3">LMG 7603</strain>
    </source>
</reference>
<dbReference type="EMBL" id="JABEQG010000014">
    <property type="protein sequence ID" value="MBB2156479.1"/>
    <property type="molecule type" value="Genomic_DNA"/>
</dbReference>
<name>A0A7W4FFC9_GLUDI</name>
<dbReference type="PIRSF" id="PIRSF032131">
    <property type="entry name" value="UCP032131"/>
    <property type="match status" value="1"/>
</dbReference>
<feature type="region of interest" description="Disordered" evidence="1">
    <location>
        <begin position="72"/>
        <end position="93"/>
    </location>
</feature>
<dbReference type="Proteomes" id="UP000550787">
    <property type="component" value="Unassembled WGS sequence"/>
</dbReference>
<dbReference type="Pfam" id="PF06676">
    <property type="entry name" value="DUF1178"/>
    <property type="match status" value="1"/>
</dbReference>
<protein>
    <submittedName>
        <fullName evidence="2">DUF1178 family protein</fullName>
    </submittedName>
</protein>
<evidence type="ECO:0000313" key="3">
    <source>
        <dbReference type="Proteomes" id="UP000550787"/>
    </source>
</evidence>